<dbReference type="GO" id="GO:0016787">
    <property type="term" value="F:hydrolase activity"/>
    <property type="evidence" value="ECO:0007669"/>
    <property type="project" value="UniProtKB-KW"/>
</dbReference>
<dbReference type="PANTHER" id="PTHR35205">
    <property type="entry name" value="NB-ARC AND TPR DOMAIN PROTEIN"/>
    <property type="match status" value="1"/>
</dbReference>
<proteinExistence type="predicted"/>
<keyword evidence="2" id="KW-0378">Hydrolase</keyword>
<organism evidence="2 3">
    <name type="scientific">Colletotrichum godetiae</name>
    <dbReference type="NCBI Taxonomy" id="1209918"/>
    <lineage>
        <taxon>Eukaryota</taxon>
        <taxon>Fungi</taxon>
        <taxon>Dikarya</taxon>
        <taxon>Ascomycota</taxon>
        <taxon>Pezizomycotina</taxon>
        <taxon>Sordariomycetes</taxon>
        <taxon>Hypocreomycetidae</taxon>
        <taxon>Glomerellales</taxon>
        <taxon>Glomerellaceae</taxon>
        <taxon>Colletotrichum</taxon>
        <taxon>Colletotrichum acutatum species complex</taxon>
    </lineage>
</organism>
<dbReference type="InterPro" id="IPR002182">
    <property type="entry name" value="NB-ARC"/>
</dbReference>
<dbReference type="PRINTS" id="PR00364">
    <property type="entry name" value="DISEASERSIST"/>
</dbReference>
<evidence type="ECO:0000313" key="3">
    <source>
        <dbReference type="Proteomes" id="UP001224890"/>
    </source>
</evidence>
<dbReference type="Pfam" id="PF00931">
    <property type="entry name" value="NB-ARC"/>
    <property type="match status" value="1"/>
</dbReference>
<keyword evidence="3" id="KW-1185">Reference proteome</keyword>
<dbReference type="GO" id="GO:0043531">
    <property type="term" value="F:ADP binding"/>
    <property type="evidence" value="ECO:0007669"/>
    <property type="project" value="InterPro"/>
</dbReference>
<dbReference type="EMBL" id="JAHMHR010000066">
    <property type="protein sequence ID" value="KAK1658965.1"/>
    <property type="molecule type" value="Genomic_DNA"/>
</dbReference>
<comment type="caution">
    <text evidence="2">The sequence shown here is derived from an EMBL/GenBank/DDBJ whole genome shotgun (WGS) entry which is preliminary data.</text>
</comment>
<protein>
    <submittedName>
        <fullName evidence="2">P-loop containing nucleoside triphosphate hydrolase protein</fullName>
    </submittedName>
</protein>
<evidence type="ECO:0000313" key="2">
    <source>
        <dbReference type="EMBL" id="KAK1658965.1"/>
    </source>
</evidence>
<accession>A0AAJ0EMR3</accession>
<dbReference type="PANTHER" id="PTHR35205:SF1">
    <property type="entry name" value="ZU5 DOMAIN-CONTAINING PROTEIN"/>
    <property type="match status" value="1"/>
</dbReference>
<dbReference type="SUPFAM" id="SSF52540">
    <property type="entry name" value="P-loop containing nucleoside triphosphate hydrolases"/>
    <property type="match status" value="1"/>
</dbReference>
<dbReference type="GeneID" id="85460673"/>
<dbReference type="Gene3D" id="3.40.50.300">
    <property type="entry name" value="P-loop containing nucleotide triphosphate hydrolases"/>
    <property type="match status" value="1"/>
</dbReference>
<dbReference type="Proteomes" id="UP001224890">
    <property type="component" value="Unassembled WGS sequence"/>
</dbReference>
<dbReference type="InterPro" id="IPR027417">
    <property type="entry name" value="P-loop_NTPase"/>
</dbReference>
<feature type="domain" description="NB-ARC" evidence="1">
    <location>
        <begin position="6"/>
        <end position="149"/>
    </location>
</feature>
<name>A0AAJ0EMR3_9PEZI</name>
<sequence>MADRRSPRSVLVYGLSGMGKSQICLKAISEQQHRFRSVFYVNASDKTIADSNYVEIFRICHIQHHWEDISVDEQIRITRTWLACQYEPWLLMIDNVTELSLPLSRYVPSTGSGTILVTSDESQWATDCHTYCQIRSMSDDQAFELLLKFKKPEVEPDVHEIQSAKIIAIKELGGLPLAIAQAGSYISNNHCTYSE</sequence>
<dbReference type="AlphaFoldDB" id="A0AAJ0EMR3"/>
<reference evidence="2" key="1">
    <citation type="submission" date="2021-06" db="EMBL/GenBank/DDBJ databases">
        <title>Comparative genomics, transcriptomics and evolutionary studies reveal genomic signatures of adaptation to plant cell wall in hemibiotrophic fungi.</title>
        <authorList>
            <consortium name="DOE Joint Genome Institute"/>
            <person name="Baroncelli R."/>
            <person name="Diaz J.F."/>
            <person name="Benocci T."/>
            <person name="Peng M."/>
            <person name="Battaglia E."/>
            <person name="Haridas S."/>
            <person name="Andreopoulos W."/>
            <person name="Labutti K."/>
            <person name="Pangilinan J."/>
            <person name="Floch G.L."/>
            <person name="Makela M.R."/>
            <person name="Henrissat B."/>
            <person name="Grigoriev I.V."/>
            <person name="Crouch J.A."/>
            <person name="De Vries R.P."/>
            <person name="Sukno S.A."/>
            <person name="Thon M.R."/>
        </authorList>
    </citation>
    <scope>NUCLEOTIDE SEQUENCE</scope>
    <source>
        <strain evidence="2">CBS 193.32</strain>
    </source>
</reference>
<gene>
    <name evidence="2" type="ORF">BDP55DRAFT_680879</name>
</gene>
<evidence type="ECO:0000259" key="1">
    <source>
        <dbReference type="Pfam" id="PF00931"/>
    </source>
</evidence>
<dbReference type="RefSeq" id="XP_060423729.1">
    <property type="nucleotide sequence ID" value="XM_060576147.1"/>
</dbReference>